<evidence type="ECO:0000256" key="3">
    <source>
        <dbReference type="ARBA" id="ARBA00023180"/>
    </source>
</evidence>
<dbReference type="InterPro" id="IPR006207">
    <property type="entry name" value="Cys_knot_C"/>
</dbReference>
<feature type="domain" description="VWFC" evidence="7">
    <location>
        <begin position="602"/>
        <end position="666"/>
    </location>
</feature>
<feature type="domain" description="VWFC" evidence="7">
    <location>
        <begin position="495"/>
        <end position="564"/>
    </location>
</feature>
<proteinExistence type="predicted"/>
<sequence length="837" mass="90944">MAKPTTLMMLYLAQMNVPHGQEIIKSTILGKCYTVICDGSCGQTPAIEIPCDTTPTTTITTTPTTTPTTTTTTTTTTPTTTKTTTPTTTKTTTKSTTVTTISTTTPCVPYTNWQMCNCTKAVCNSAGQLQIVQKGCTPPPAITCANRMAPLAVPDDDLCCWHWECPCMCAGWGDPHYLTFDGTYYTYQGNCTYVLVEEIVKTVDNFGIYLDNYDCGDRTGISCPRNLTIRHETQEILISPKTFTPVSLETRVNGHLVLLPYSKYGVKVYKAGVNFVVEIPELKTNVTYNGVTFNIKMPYGKFFNNTQGQCGTCTNNQADDCMMANGTITTNCVAMADSYIVDDPIKPQCKSNKKLPQPISPTCKSSLCDLIMGPLFLKCHAIQPPEPFYQACLYDSCNVANSNIECTSLQHYASICGDRGVCIPWRSQASACPITCPSNRVYNACGPAIPLTCQTTPTDAKALKNDRRVVEGCFCPSSTMPFSAAIDICVNNCGCVGPDNIPRSYGESFEFNCETCMCLEGGRGITCQKIQCLNVRNEVCSLEGFYQVTQVSETNKCCSETVCRCDPSRCSDTLPKCEPGFEIKGGIEDGHCCPTYICAPKQVCVSGNAEYLPGSHVYTETCENCVCAQNGNNFTIACDPIVCNIQCPTGFEAKTNSPSDCCGTCQQTSCVVNYDGSYRLMNPGDVLPSTNDNCTMYKCSLINDQFITTVSQISCPILNEEDCEPGTVQLSPNGCCKTCIQKDASCKVQTFDDYLIYQGCTSVARVKMSRCEGSCGTSSMYSADAQTMSHTCSCCQEVQTTTTKVKLQCPDGTLLDHTYIDVQECQCTGTKCPDGTV</sequence>
<evidence type="ECO:0000313" key="9">
    <source>
        <dbReference type="EMBL" id="OCT81789.1"/>
    </source>
</evidence>
<dbReference type="Pfam" id="PF08742">
    <property type="entry name" value="C8"/>
    <property type="match status" value="1"/>
</dbReference>
<accession>A0A974CXG7</accession>
<dbReference type="AlphaFoldDB" id="A0A974CXG7"/>
<evidence type="ECO:0000259" key="8">
    <source>
        <dbReference type="PROSITE" id="PS51233"/>
    </source>
</evidence>
<feature type="disulfide bond" evidence="4">
    <location>
        <begin position="775"/>
        <end position="827"/>
    </location>
</feature>
<protein>
    <submittedName>
        <fullName evidence="9">Uncharacterized protein</fullName>
    </submittedName>
</protein>
<feature type="domain" description="CTCK" evidence="6">
    <location>
        <begin position="739"/>
        <end position="833"/>
    </location>
</feature>
<dbReference type="PANTHER" id="PTHR11339">
    <property type="entry name" value="EXTRACELLULAR MATRIX GLYCOPROTEIN RELATED"/>
    <property type="match status" value="1"/>
</dbReference>
<keyword evidence="1" id="KW-0677">Repeat</keyword>
<dbReference type="EMBL" id="CM004473">
    <property type="protein sequence ID" value="OCT81789.1"/>
    <property type="molecule type" value="Genomic_DNA"/>
</dbReference>
<evidence type="ECO:0000256" key="5">
    <source>
        <dbReference type="SAM" id="MobiDB-lite"/>
    </source>
</evidence>
<keyword evidence="3" id="KW-0325">Glycoprotein</keyword>
<dbReference type="GO" id="GO:0005615">
    <property type="term" value="C:extracellular space"/>
    <property type="evidence" value="ECO:0007669"/>
    <property type="project" value="TreeGrafter"/>
</dbReference>
<evidence type="ECO:0000256" key="1">
    <source>
        <dbReference type="ARBA" id="ARBA00022737"/>
    </source>
</evidence>
<keyword evidence="2 4" id="KW-1015">Disulfide bond</keyword>
<dbReference type="SMART" id="SM00832">
    <property type="entry name" value="C8"/>
    <property type="match status" value="1"/>
</dbReference>
<dbReference type="Proteomes" id="UP000694892">
    <property type="component" value="Chromosome 4S"/>
</dbReference>
<comment type="caution">
    <text evidence="4">Lacks conserved residue(s) required for the propagation of feature annotation.</text>
</comment>
<dbReference type="InterPro" id="IPR036084">
    <property type="entry name" value="Ser_inhib-like_sf"/>
</dbReference>
<dbReference type="PROSITE" id="PS01225">
    <property type="entry name" value="CTCK_2"/>
    <property type="match status" value="1"/>
</dbReference>
<name>A0A974CXG7_XENLA</name>
<evidence type="ECO:0000313" key="10">
    <source>
        <dbReference type="Proteomes" id="UP000694892"/>
    </source>
</evidence>
<dbReference type="PROSITE" id="PS01185">
    <property type="entry name" value="CTCK_1"/>
    <property type="match status" value="1"/>
</dbReference>
<dbReference type="InterPro" id="IPR014853">
    <property type="entry name" value="VWF/SSPO/ZAN-like_Cys-rich_dom"/>
</dbReference>
<evidence type="ECO:0000259" key="7">
    <source>
        <dbReference type="PROSITE" id="PS50184"/>
    </source>
</evidence>
<dbReference type="Pfam" id="PF00094">
    <property type="entry name" value="VWD"/>
    <property type="match status" value="1"/>
</dbReference>
<dbReference type="InterPro" id="IPR001007">
    <property type="entry name" value="VWF_dom"/>
</dbReference>
<evidence type="ECO:0000256" key="2">
    <source>
        <dbReference type="ARBA" id="ARBA00023157"/>
    </source>
</evidence>
<gene>
    <name evidence="9" type="ORF">XELAEV_18024297mg</name>
</gene>
<dbReference type="PROSITE" id="PS50184">
    <property type="entry name" value="VWFC_2"/>
    <property type="match status" value="2"/>
</dbReference>
<dbReference type="SMART" id="SM00214">
    <property type="entry name" value="VWC"/>
    <property type="match status" value="2"/>
</dbReference>
<dbReference type="PROSITE" id="PS51233">
    <property type="entry name" value="VWFD"/>
    <property type="match status" value="1"/>
</dbReference>
<evidence type="ECO:0000256" key="4">
    <source>
        <dbReference type="PROSITE-ProRule" id="PRU00039"/>
    </source>
</evidence>
<dbReference type="PROSITE" id="PS01208">
    <property type="entry name" value="VWFC_1"/>
    <property type="match status" value="1"/>
</dbReference>
<reference evidence="10" key="1">
    <citation type="journal article" date="2016" name="Nature">
        <title>Genome evolution in the allotetraploid frog Xenopus laevis.</title>
        <authorList>
            <person name="Session A.M."/>
            <person name="Uno Y."/>
            <person name="Kwon T."/>
            <person name="Chapman J.A."/>
            <person name="Toyoda A."/>
            <person name="Takahashi S."/>
            <person name="Fukui A."/>
            <person name="Hikosaka A."/>
            <person name="Suzuki A."/>
            <person name="Kondo M."/>
            <person name="van Heeringen S.J."/>
            <person name="Quigley I."/>
            <person name="Heinz S."/>
            <person name="Ogino H."/>
            <person name="Ochi H."/>
            <person name="Hellsten U."/>
            <person name="Lyons J.B."/>
            <person name="Simakov O."/>
            <person name="Putnam N."/>
            <person name="Stites J."/>
            <person name="Kuroki Y."/>
            <person name="Tanaka T."/>
            <person name="Michiue T."/>
            <person name="Watanabe M."/>
            <person name="Bogdanovic O."/>
            <person name="Lister R."/>
            <person name="Georgiou G."/>
            <person name="Paranjpe S.S."/>
            <person name="van Kruijsbergen I."/>
            <person name="Shu S."/>
            <person name="Carlson J."/>
            <person name="Kinoshita T."/>
            <person name="Ohta Y."/>
            <person name="Mawaribuchi S."/>
            <person name="Jenkins J."/>
            <person name="Grimwood J."/>
            <person name="Schmutz J."/>
            <person name="Mitros T."/>
            <person name="Mozaffari S.V."/>
            <person name="Suzuki Y."/>
            <person name="Haramoto Y."/>
            <person name="Yamamoto T.S."/>
            <person name="Takagi C."/>
            <person name="Heald R."/>
            <person name="Miller K."/>
            <person name="Haudenschild C."/>
            <person name="Kitzman J."/>
            <person name="Nakayama T."/>
            <person name="Izutsu Y."/>
            <person name="Robert J."/>
            <person name="Fortriede J."/>
            <person name="Burns K."/>
            <person name="Lotay V."/>
            <person name="Karimi K."/>
            <person name="Yasuoka Y."/>
            <person name="Dichmann D.S."/>
            <person name="Flajnik M.F."/>
            <person name="Houston D.W."/>
            <person name="Shendure J."/>
            <person name="DuPasquier L."/>
            <person name="Vize P.D."/>
            <person name="Zorn A.M."/>
            <person name="Ito M."/>
            <person name="Marcotte E.M."/>
            <person name="Wallingford J.B."/>
            <person name="Ito Y."/>
            <person name="Asashima M."/>
            <person name="Ueno N."/>
            <person name="Matsuda Y."/>
            <person name="Veenstra G.J."/>
            <person name="Fujiyama A."/>
            <person name="Harland R.M."/>
            <person name="Taira M."/>
            <person name="Rokhsar D.S."/>
        </authorList>
    </citation>
    <scope>NUCLEOTIDE SEQUENCE [LARGE SCALE GENOMIC DNA]</scope>
    <source>
        <strain evidence="10">J</strain>
    </source>
</reference>
<dbReference type="SMART" id="SM00216">
    <property type="entry name" value="VWD"/>
    <property type="match status" value="1"/>
</dbReference>
<dbReference type="Gene3D" id="2.10.25.10">
    <property type="entry name" value="Laminin"/>
    <property type="match status" value="1"/>
</dbReference>
<dbReference type="GO" id="GO:0031012">
    <property type="term" value="C:extracellular matrix"/>
    <property type="evidence" value="ECO:0007669"/>
    <property type="project" value="TreeGrafter"/>
</dbReference>
<feature type="disulfide bond" evidence="4">
    <location>
        <begin position="771"/>
        <end position="825"/>
    </location>
</feature>
<dbReference type="OMA" id="AGICIHW"/>
<dbReference type="SUPFAM" id="SSF57567">
    <property type="entry name" value="Serine protease inhibitors"/>
    <property type="match status" value="1"/>
</dbReference>
<dbReference type="InterPro" id="IPR050780">
    <property type="entry name" value="Mucin_vWF_Thrombospondin_sf"/>
</dbReference>
<feature type="domain" description="VWFD" evidence="8">
    <location>
        <begin position="167"/>
        <end position="350"/>
    </location>
</feature>
<dbReference type="InterPro" id="IPR001846">
    <property type="entry name" value="VWF_type-D"/>
</dbReference>
<dbReference type="PANTHER" id="PTHR11339:SF406">
    <property type="entry name" value="MUCIN-5AC-LIKE"/>
    <property type="match status" value="1"/>
</dbReference>
<feature type="disulfide bond" evidence="4">
    <location>
        <begin position="760"/>
        <end position="809"/>
    </location>
</feature>
<organism evidence="9 10">
    <name type="scientific">Xenopus laevis</name>
    <name type="common">African clawed frog</name>
    <dbReference type="NCBI Taxonomy" id="8355"/>
    <lineage>
        <taxon>Eukaryota</taxon>
        <taxon>Metazoa</taxon>
        <taxon>Chordata</taxon>
        <taxon>Craniata</taxon>
        <taxon>Vertebrata</taxon>
        <taxon>Euteleostomi</taxon>
        <taxon>Amphibia</taxon>
        <taxon>Batrachia</taxon>
        <taxon>Anura</taxon>
        <taxon>Pipoidea</taxon>
        <taxon>Pipidae</taxon>
        <taxon>Xenopodinae</taxon>
        <taxon>Xenopus</taxon>
        <taxon>Xenopus</taxon>
    </lineage>
</organism>
<feature type="region of interest" description="Disordered" evidence="5">
    <location>
        <begin position="62"/>
        <end position="91"/>
    </location>
</feature>
<evidence type="ECO:0000259" key="6">
    <source>
        <dbReference type="PROSITE" id="PS01225"/>
    </source>
</evidence>
<dbReference type="SMART" id="SM00041">
    <property type="entry name" value="CT"/>
    <property type="match status" value="1"/>
</dbReference>